<dbReference type="Proteomes" id="UP001153954">
    <property type="component" value="Unassembled WGS sequence"/>
</dbReference>
<evidence type="ECO:0008006" key="3">
    <source>
        <dbReference type="Google" id="ProtNLM"/>
    </source>
</evidence>
<comment type="caution">
    <text evidence="1">The sequence shown here is derived from an EMBL/GenBank/DDBJ whole genome shotgun (WGS) entry which is preliminary data.</text>
</comment>
<evidence type="ECO:0000313" key="1">
    <source>
        <dbReference type="EMBL" id="CAH2086305.1"/>
    </source>
</evidence>
<gene>
    <name evidence="1" type="ORF">EEDITHA_LOCUS2699</name>
</gene>
<name>A0AAU9TGU8_EUPED</name>
<accession>A0AAU9TGU8</accession>
<evidence type="ECO:0000313" key="2">
    <source>
        <dbReference type="Proteomes" id="UP001153954"/>
    </source>
</evidence>
<dbReference type="PANTHER" id="PTHR47027">
    <property type="entry name" value="REVERSE TRANSCRIPTASE DOMAIN-CONTAINING PROTEIN"/>
    <property type="match status" value="1"/>
</dbReference>
<organism evidence="1 2">
    <name type="scientific">Euphydryas editha</name>
    <name type="common">Edith's checkerspot</name>
    <dbReference type="NCBI Taxonomy" id="104508"/>
    <lineage>
        <taxon>Eukaryota</taxon>
        <taxon>Metazoa</taxon>
        <taxon>Ecdysozoa</taxon>
        <taxon>Arthropoda</taxon>
        <taxon>Hexapoda</taxon>
        <taxon>Insecta</taxon>
        <taxon>Pterygota</taxon>
        <taxon>Neoptera</taxon>
        <taxon>Endopterygota</taxon>
        <taxon>Lepidoptera</taxon>
        <taxon>Glossata</taxon>
        <taxon>Ditrysia</taxon>
        <taxon>Papilionoidea</taxon>
        <taxon>Nymphalidae</taxon>
        <taxon>Nymphalinae</taxon>
        <taxon>Euphydryas</taxon>
    </lineage>
</organism>
<dbReference type="AlphaFoldDB" id="A0AAU9TGU8"/>
<reference evidence="1" key="1">
    <citation type="submission" date="2022-03" db="EMBL/GenBank/DDBJ databases">
        <authorList>
            <person name="Tunstrom K."/>
        </authorList>
    </citation>
    <scope>NUCLEOTIDE SEQUENCE</scope>
</reference>
<protein>
    <recommendedName>
        <fullName evidence="3">Reverse transcriptase</fullName>
    </recommendedName>
</protein>
<sequence>MAESLEDLGIILNDLDGVSRRVGLKMNMEKTKIMSNIHVVPTPISVGDSTLEAVDEYIYLGQNVHLGRSNFEKEINRRIQLGWAALGKLKNVFSSVIPYLSA</sequence>
<dbReference type="PANTHER" id="PTHR47027:SF20">
    <property type="entry name" value="REVERSE TRANSCRIPTASE-LIKE PROTEIN WITH RNA-DIRECTED DNA POLYMERASE DOMAIN"/>
    <property type="match status" value="1"/>
</dbReference>
<keyword evidence="2" id="KW-1185">Reference proteome</keyword>
<dbReference type="EMBL" id="CAKOGL010000005">
    <property type="protein sequence ID" value="CAH2086305.1"/>
    <property type="molecule type" value="Genomic_DNA"/>
</dbReference>
<proteinExistence type="predicted"/>